<comment type="catalytic activity">
    <reaction evidence="5">
        <text>3'-dephospho-CoA + ATP = ADP + CoA + H(+)</text>
        <dbReference type="Rhea" id="RHEA:18245"/>
        <dbReference type="ChEBI" id="CHEBI:15378"/>
        <dbReference type="ChEBI" id="CHEBI:30616"/>
        <dbReference type="ChEBI" id="CHEBI:57287"/>
        <dbReference type="ChEBI" id="CHEBI:57328"/>
        <dbReference type="ChEBI" id="CHEBI:456216"/>
        <dbReference type="EC" id="2.7.1.24"/>
    </reaction>
</comment>
<keyword evidence="2 5" id="KW-0547">Nucleotide-binding</keyword>
<dbReference type="SUPFAM" id="SSF52540">
    <property type="entry name" value="P-loop containing nucleoside triphosphate hydrolases"/>
    <property type="match status" value="1"/>
</dbReference>
<evidence type="ECO:0000256" key="1">
    <source>
        <dbReference type="ARBA" id="ARBA00009018"/>
    </source>
</evidence>
<dbReference type="PANTHER" id="PTHR10695:SF46">
    <property type="entry name" value="BIFUNCTIONAL COENZYME A SYNTHASE-RELATED"/>
    <property type="match status" value="1"/>
</dbReference>
<comment type="similarity">
    <text evidence="1 5">Belongs to the CoaE family.</text>
</comment>
<comment type="function">
    <text evidence="5">Catalyzes the phosphorylation of the 3'-hydroxyl group of dephosphocoenzyme A to form coenzyme A.</text>
</comment>
<proteinExistence type="inferred from homology"/>
<reference evidence="7 8" key="1">
    <citation type="submission" date="2016-10" db="EMBL/GenBank/DDBJ databases">
        <authorList>
            <person name="de Groot N.N."/>
        </authorList>
    </citation>
    <scope>NUCLEOTIDE SEQUENCE [LARGE SCALE GENOMIC DNA]</scope>
    <source>
        <strain evidence="7 8">DSM 16195</strain>
    </source>
</reference>
<dbReference type="EC" id="2.7.1.24" evidence="5 6"/>
<feature type="binding site" evidence="5">
    <location>
        <begin position="11"/>
        <end position="16"/>
    </location>
    <ligand>
        <name>ATP</name>
        <dbReference type="ChEBI" id="CHEBI:30616"/>
    </ligand>
</feature>
<dbReference type="Pfam" id="PF01121">
    <property type="entry name" value="CoaE"/>
    <property type="match status" value="1"/>
</dbReference>
<dbReference type="PANTHER" id="PTHR10695">
    <property type="entry name" value="DEPHOSPHO-COA KINASE-RELATED"/>
    <property type="match status" value="1"/>
</dbReference>
<dbReference type="STRING" id="227084.SAMN05421855_10249"/>
<dbReference type="GO" id="GO:0005737">
    <property type="term" value="C:cytoplasm"/>
    <property type="evidence" value="ECO:0007669"/>
    <property type="project" value="UniProtKB-SubCell"/>
</dbReference>
<dbReference type="GO" id="GO:0004140">
    <property type="term" value="F:dephospho-CoA kinase activity"/>
    <property type="evidence" value="ECO:0007669"/>
    <property type="project" value="UniProtKB-UniRule"/>
</dbReference>
<sequence length="191" mass="21366">MKIVGLTGGIGSGKTTVAAMFKELGVPVYIADDEAKKLTNTSKVIRRKLIALLGEEAYVDGALNRKFVASKIFNDTELLQQVNAIIHPKVGAHFKRWVKKQDAPYCIKEVAILFENGSYKQCDVTILVVSPLEVRINRVMQRDNTSEEAVLERVKNQWTDAEKSKLATIIIENKTLSETKKQVQKIHASLQ</sequence>
<gene>
    <name evidence="5" type="primary">coaE</name>
    <name evidence="7" type="ORF">SAMN05421855_10249</name>
</gene>
<dbReference type="CDD" id="cd02022">
    <property type="entry name" value="DPCK"/>
    <property type="match status" value="1"/>
</dbReference>
<evidence type="ECO:0000256" key="5">
    <source>
        <dbReference type="HAMAP-Rule" id="MF_00376"/>
    </source>
</evidence>
<dbReference type="RefSeq" id="WP_093142046.1">
    <property type="nucleotide sequence ID" value="NZ_BMWO01000002.1"/>
</dbReference>
<protein>
    <recommendedName>
        <fullName evidence="5 6">Dephospho-CoA kinase</fullName>
        <ecNumber evidence="5 6">2.7.1.24</ecNumber>
    </recommendedName>
    <alternativeName>
        <fullName evidence="5">Dephosphocoenzyme A kinase</fullName>
    </alternativeName>
</protein>
<accession>A0A1G7ENA6</accession>
<dbReference type="InterPro" id="IPR027417">
    <property type="entry name" value="P-loop_NTPase"/>
</dbReference>
<dbReference type="PROSITE" id="PS51219">
    <property type="entry name" value="DPCK"/>
    <property type="match status" value="1"/>
</dbReference>
<dbReference type="EMBL" id="FNBA01000002">
    <property type="protein sequence ID" value="SDE64865.1"/>
    <property type="molecule type" value="Genomic_DNA"/>
</dbReference>
<dbReference type="UniPathway" id="UPA00241">
    <property type="reaction ID" value="UER00356"/>
</dbReference>
<dbReference type="OrthoDB" id="9812943at2"/>
<keyword evidence="5 7" id="KW-0418">Kinase</keyword>
<evidence type="ECO:0000256" key="4">
    <source>
        <dbReference type="ARBA" id="ARBA00022993"/>
    </source>
</evidence>
<comment type="subcellular location">
    <subcellularLocation>
        <location evidence="5">Cytoplasm</location>
    </subcellularLocation>
</comment>
<evidence type="ECO:0000256" key="3">
    <source>
        <dbReference type="ARBA" id="ARBA00022840"/>
    </source>
</evidence>
<keyword evidence="5" id="KW-0808">Transferase</keyword>
<keyword evidence="5" id="KW-0963">Cytoplasm</keyword>
<dbReference type="Proteomes" id="UP000199321">
    <property type="component" value="Unassembled WGS sequence"/>
</dbReference>
<evidence type="ECO:0000256" key="2">
    <source>
        <dbReference type="ARBA" id="ARBA00022741"/>
    </source>
</evidence>
<dbReference type="InterPro" id="IPR001977">
    <property type="entry name" value="Depp_CoAkinase"/>
</dbReference>
<evidence type="ECO:0000313" key="8">
    <source>
        <dbReference type="Proteomes" id="UP000199321"/>
    </source>
</evidence>
<evidence type="ECO:0000256" key="6">
    <source>
        <dbReference type="NCBIfam" id="TIGR00152"/>
    </source>
</evidence>
<dbReference type="Gene3D" id="3.40.50.300">
    <property type="entry name" value="P-loop containing nucleotide triphosphate hydrolases"/>
    <property type="match status" value="1"/>
</dbReference>
<keyword evidence="3 5" id="KW-0067">ATP-binding</keyword>
<dbReference type="AlphaFoldDB" id="A0A1G7ENA6"/>
<name>A0A1G7ENA6_9FLAO</name>
<evidence type="ECO:0000313" key="7">
    <source>
        <dbReference type="EMBL" id="SDE64865.1"/>
    </source>
</evidence>
<keyword evidence="4 5" id="KW-0173">Coenzyme A biosynthesis</keyword>
<keyword evidence="8" id="KW-1185">Reference proteome</keyword>
<dbReference type="HAMAP" id="MF_00376">
    <property type="entry name" value="Dephospho_CoA_kinase"/>
    <property type="match status" value="1"/>
</dbReference>
<dbReference type="NCBIfam" id="TIGR00152">
    <property type="entry name" value="dephospho-CoA kinase"/>
    <property type="match status" value="1"/>
</dbReference>
<dbReference type="GO" id="GO:0005524">
    <property type="term" value="F:ATP binding"/>
    <property type="evidence" value="ECO:0007669"/>
    <property type="project" value="UniProtKB-UniRule"/>
</dbReference>
<organism evidence="7 8">
    <name type="scientific">Ulvibacter litoralis</name>
    <dbReference type="NCBI Taxonomy" id="227084"/>
    <lineage>
        <taxon>Bacteria</taxon>
        <taxon>Pseudomonadati</taxon>
        <taxon>Bacteroidota</taxon>
        <taxon>Flavobacteriia</taxon>
        <taxon>Flavobacteriales</taxon>
        <taxon>Flavobacteriaceae</taxon>
        <taxon>Ulvibacter</taxon>
    </lineage>
</organism>
<comment type="pathway">
    <text evidence="5">Cofactor biosynthesis; coenzyme A biosynthesis; CoA from (R)-pantothenate: step 5/5.</text>
</comment>
<dbReference type="GO" id="GO:0015937">
    <property type="term" value="P:coenzyme A biosynthetic process"/>
    <property type="evidence" value="ECO:0007669"/>
    <property type="project" value="UniProtKB-UniRule"/>
</dbReference>